<dbReference type="eggNOG" id="ENOG5032R2I">
    <property type="taxonomic scope" value="Bacteria"/>
</dbReference>
<proteinExistence type="predicted"/>
<dbReference type="HOGENOM" id="CLU_104502_0_0_9"/>
<dbReference type="AlphaFoldDB" id="D5XE62"/>
<protein>
    <submittedName>
        <fullName evidence="1">Uncharacterized protein</fullName>
    </submittedName>
</protein>
<name>D5XE62_THEPJ</name>
<accession>D5XE62</accession>
<evidence type="ECO:0000313" key="1">
    <source>
        <dbReference type="EMBL" id="ADG81933.1"/>
    </source>
</evidence>
<dbReference type="STRING" id="635013.TherJR_1068"/>
<evidence type="ECO:0000313" key="2">
    <source>
        <dbReference type="Proteomes" id="UP000002377"/>
    </source>
</evidence>
<gene>
    <name evidence="1" type="ordered locus">TherJR_1068</name>
</gene>
<dbReference type="Proteomes" id="UP000002377">
    <property type="component" value="Chromosome"/>
</dbReference>
<dbReference type="OrthoDB" id="2083716at2"/>
<organism evidence="1 2">
    <name type="scientific">Thermincola potens (strain JR)</name>
    <dbReference type="NCBI Taxonomy" id="635013"/>
    <lineage>
        <taxon>Bacteria</taxon>
        <taxon>Bacillati</taxon>
        <taxon>Bacillota</taxon>
        <taxon>Clostridia</taxon>
        <taxon>Eubacteriales</taxon>
        <taxon>Thermincolaceae</taxon>
        <taxon>Thermincola</taxon>
    </lineage>
</organism>
<sequence length="158" mass="18079">MSKFKVTDFYYGAVLSMLINRGITPALVESNNDRQVYDFSTDNDDFRLFIKYRAQGRISKNGDYRSWQFVFTAEDISKISEYLGKNRNLLLALVCGAEKLDESELAVIQPEEIQRCFECGKTSLTISRIKREKAFRISIGGGRSNSIKIPCNRLIGER</sequence>
<reference evidence="1 2" key="1">
    <citation type="submission" date="2010-05" db="EMBL/GenBank/DDBJ databases">
        <title>Complete sequence of Thermincola sp. JR.</title>
        <authorList>
            <consortium name="US DOE Joint Genome Institute"/>
            <person name="Lucas S."/>
            <person name="Copeland A."/>
            <person name="Lapidus A."/>
            <person name="Cheng J.-F."/>
            <person name="Bruce D."/>
            <person name="Goodwin L."/>
            <person name="Pitluck S."/>
            <person name="Chertkov O."/>
            <person name="Detter J.C."/>
            <person name="Han C."/>
            <person name="Tapia R."/>
            <person name="Land M."/>
            <person name="Hauser L."/>
            <person name="Kyrpides N."/>
            <person name="Mikhailova N."/>
            <person name="Hazen T.C."/>
            <person name="Woyke T."/>
        </authorList>
    </citation>
    <scope>NUCLEOTIDE SEQUENCE [LARGE SCALE GENOMIC DNA]</scope>
    <source>
        <strain evidence="1 2">JR</strain>
    </source>
</reference>
<dbReference type="RefSeq" id="WP_013119952.1">
    <property type="nucleotide sequence ID" value="NC_014152.1"/>
</dbReference>
<dbReference type="KEGG" id="tjr:TherJR_1068"/>
<keyword evidence="2" id="KW-1185">Reference proteome</keyword>
<dbReference type="EMBL" id="CP002028">
    <property type="protein sequence ID" value="ADG81933.1"/>
    <property type="molecule type" value="Genomic_DNA"/>
</dbReference>